<dbReference type="STRING" id="7370.A0A1I8MRZ8"/>
<dbReference type="InterPro" id="IPR002048">
    <property type="entry name" value="EF_hand_dom"/>
</dbReference>
<dbReference type="Gene3D" id="1.10.238.10">
    <property type="entry name" value="EF-hand"/>
    <property type="match status" value="2"/>
</dbReference>
<evidence type="ECO:0000313" key="3">
    <source>
        <dbReference type="EnsemblMetazoa" id="MDOA007860-PB"/>
    </source>
</evidence>
<dbReference type="GeneID" id="101898631"/>
<dbReference type="RefSeq" id="XP_011291597.1">
    <property type="nucleotide sequence ID" value="XM_011293295.2"/>
</dbReference>
<dbReference type="PROSITE" id="PS50222">
    <property type="entry name" value="EF_HAND_2"/>
    <property type="match status" value="1"/>
</dbReference>
<reference evidence="5" key="2">
    <citation type="submission" date="2025-04" db="UniProtKB">
        <authorList>
            <consortium name="RefSeq"/>
        </authorList>
    </citation>
    <scope>IDENTIFICATION</scope>
    <source>
        <strain evidence="5">Aabys</strain>
    </source>
</reference>
<organism evidence="3">
    <name type="scientific">Musca domestica</name>
    <name type="common">House fly</name>
    <dbReference type="NCBI Taxonomy" id="7370"/>
    <lineage>
        <taxon>Eukaryota</taxon>
        <taxon>Metazoa</taxon>
        <taxon>Ecdysozoa</taxon>
        <taxon>Arthropoda</taxon>
        <taxon>Hexapoda</taxon>
        <taxon>Insecta</taxon>
        <taxon>Pterygota</taxon>
        <taxon>Neoptera</taxon>
        <taxon>Endopterygota</taxon>
        <taxon>Diptera</taxon>
        <taxon>Brachycera</taxon>
        <taxon>Muscomorpha</taxon>
        <taxon>Muscoidea</taxon>
        <taxon>Muscidae</taxon>
        <taxon>Musca</taxon>
    </lineage>
</organism>
<dbReference type="InterPro" id="IPR011992">
    <property type="entry name" value="EF-hand-dom_pair"/>
</dbReference>
<dbReference type="Proteomes" id="UP001652621">
    <property type="component" value="Unplaced"/>
</dbReference>
<dbReference type="PANTHER" id="PTHR46763">
    <property type="entry name" value="DYNEIN REGULATORY COMPLEX PROTEIN 8"/>
    <property type="match status" value="1"/>
</dbReference>
<dbReference type="AlphaFoldDB" id="A0A1I8MRZ8"/>
<dbReference type="eggNOG" id="KOG0027">
    <property type="taxonomic scope" value="Eukaryota"/>
</dbReference>
<proteinExistence type="predicted"/>
<dbReference type="EnsemblMetazoa" id="MDOA007860-RB">
    <property type="protein sequence ID" value="MDOA007860-PB"/>
    <property type="gene ID" value="MDOA007860"/>
</dbReference>
<gene>
    <name evidence="3" type="primary">101898631</name>
    <name evidence="5" type="synonym">LOC101898631</name>
</gene>
<evidence type="ECO:0000313" key="4">
    <source>
        <dbReference type="Proteomes" id="UP001652621"/>
    </source>
</evidence>
<dbReference type="GO" id="GO:0043226">
    <property type="term" value="C:organelle"/>
    <property type="evidence" value="ECO:0007669"/>
    <property type="project" value="UniProtKB-ARBA"/>
</dbReference>
<keyword evidence="4" id="KW-1185">Reference proteome</keyword>
<dbReference type="PANTHER" id="PTHR46763:SF1">
    <property type="entry name" value="DYNEIN REGULATORY COMPLEX PROTEIN 8"/>
    <property type="match status" value="1"/>
</dbReference>
<sequence length="190" mass="21956">MEMPIPIANDLEKRISDAFCIFDHHGDKTIDVREVGTVLRFLGCVPTEQEINEIITATETEDSSGEVHLTRFLPHVTQLLMEHKMEPAEPEKLLEAFHVLDPENRGWLTKDYLSKLMMEEGEQFTQEELDEMMAVAVDPLTGNIPYEFYLNQLMHKPKDSIYEIADRIQAEKLKSAKPPRISRISKFEIK</sequence>
<evidence type="ECO:0000259" key="2">
    <source>
        <dbReference type="PROSITE" id="PS50222"/>
    </source>
</evidence>
<keyword evidence="1" id="KW-0677">Repeat</keyword>
<evidence type="ECO:0000313" key="5">
    <source>
        <dbReference type="RefSeq" id="XP_011291597.1"/>
    </source>
</evidence>
<name>A0A1I8MRZ8_MUSDO</name>
<dbReference type="VEuPathDB" id="VectorBase:MDOMA2_008049"/>
<protein>
    <submittedName>
        <fullName evidence="5">EF-hand calcium-binding domain-containing protein 2 isoform X1</fullName>
    </submittedName>
</protein>
<feature type="domain" description="EF-hand" evidence="2">
    <location>
        <begin position="10"/>
        <end position="45"/>
    </location>
</feature>
<dbReference type="FunFam" id="1.10.238.10:FF:000178">
    <property type="entry name" value="Calmodulin-2 A"/>
    <property type="match status" value="1"/>
</dbReference>
<dbReference type="KEGG" id="mde:101898631"/>
<reference evidence="3" key="1">
    <citation type="submission" date="2020-05" db="UniProtKB">
        <authorList>
            <consortium name="EnsemblMetazoa"/>
        </authorList>
    </citation>
    <scope>IDENTIFICATION</scope>
    <source>
        <strain evidence="3">Aabys</strain>
    </source>
</reference>
<evidence type="ECO:0000256" key="1">
    <source>
        <dbReference type="ARBA" id="ARBA00022737"/>
    </source>
</evidence>
<dbReference type="GO" id="GO:0005509">
    <property type="term" value="F:calcium ion binding"/>
    <property type="evidence" value="ECO:0007669"/>
    <property type="project" value="InterPro"/>
</dbReference>
<dbReference type="VEuPathDB" id="VectorBase:MDOA007860"/>
<dbReference type="OrthoDB" id="10260307at2759"/>
<accession>A0A1I8MRZ8</accession>
<dbReference type="SUPFAM" id="SSF47473">
    <property type="entry name" value="EF-hand"/>
    <property type="match status" value="1"/>
</dbReference>